<dbReference type="AlphaFoldDB" id="A0ABD3GIH4"/>
<sequence>MSRLDRIYASKSGEWLSLIPLIRHDSKAGISDHSPVILEVRTGDREEARRLWKTHLKFSVEELKPETVRRKADAAWRNHPPNVSDPRIMWDLAWRRIISVVKEERRVTKLQEVSREDLAKLMEEWRDKVETSNTTTNMEGFQTALQMLREKDEKEATLEQKMERQQVLRLIDKKVTPDGNRQLERKPTEEDLDDCIQRLTKDKASGLDGVSADVLRELWEEVKPLCVQMLDTVVVT</sequence>
<organism evidence="1 2">
    <name type="scientific">Riccia sorocarpa</name>
    <dbReference type="NCBI Taxonomy" id="122646"/>
    <lineage>
        <taxon>Eukaryota</taxon>
        <taxon>Viridiplantae</taxon>
        <taxon>Streptophyta</taxon>
        <taxon>Embryophyta</taxon>
        <taxon>Marchantiophyta</taxon>
        <taxon>Marchantiopsida</taxon>
        <taxon>Marchantiidae</taxon>
        <taxon>Marchantiales</taxon>
        <taxon>Ricciaceae</taxon>
        <taxon>Riccia</taxon>
    </lineage>
</organism>
<evidence type="ECO:0000313" key="1">
    <source>
        <dbReference type="EMBL" id="KAL3678728.1"/>
    </source>
</evidence>
<gene>
    <name evidence="1" type="ORF">R1sor_021684</name>
</gene>
<name>A0ABD3GIH4_9MARC</name>
<protein>
    <recommendedName>
        <fullName evidence="3">Endonuclease/exonuclease/phosphatase domain-containing protein</fullName>
    </recommendedName>
</protein>
<dbReference type="EMBL" id="JBJQOH010000007">
    <property type="protein sequence ID" value="KAL3678728.1"/>
    <property type="molecule type" value="Genomic_DNA"/>
</dbReference>
<comment type="caution">
    <text evidence="1">The sequence shown here is derived from an EMBL/GenBank/DDBJ whole genome shotgun (WGS) entry which is preliminary data.</text>
</comment>
<proteinExistence type="predicted"/>
<evidence type="ECO:0000313" key="2">
    <source>
        <dbReference type="Proteomes" id="UP001633002"/>
    </source>
</evidence>
<evidence type="ECO:0008006" key="3">
    <source>
        <dbReference type="Google" id="ProtNLM"/>
    </source>
</evidence>
<accession>A0ABD3GIH4</accession>
<reference evidence="1 2" key="1">
    <citation type="submission" date="2024-09" db="EMBL/GenBank/DDBJ databases">
        <title>Chromosome-scale assembly of Riccia sorocarpa.</title>
        <authorList>
            <person name="Paukszto L."/>
        </authorList>
    </citation>
    <scope>NUCLEOTIDE SEQUENCE [LARGE SCALE GENOMIC DNA]</scope>
    <source>
        <strain evidence="1">LP-2024</strain>
        <tissue evidence="1">Aerial parts of the thallus</tissue>
    </source>
</reference>
<dbReference type="Proteomes" id="UP001633002">
    <property type="component" value="Unassembled WGS sequence"/>
</dbReference>
<keyword evidence="2" id="KW-1185">Reference proteome</keyword>